<evidence type="ECO:0000256" key="1">
    <source>
        <dbReference type="SAM" id="MobiDB-lite"/>
    </source>
</evidence>
<sequence>SAAQKPKTPCSPPATSAAQRQETACEPPPPPEVECARTVCQPASPPAARRPETSCLPPSSPSVSPECRPCTERGTVHMPEIDDAVPGPSWLYVPPLSYDEEPTIVPTCEPDEDTCVPPDMEAFKRETHKRYLGEWLERKKSVTATRFVTCDRRPVKAEQCGIETGQSTGIPQRSQQKSLIHPAATGRRSLPAPGCISGRGSMKPMTRAEECGVQLVQSTGIPQRSQQRTLIPPVATGRRSLAPPGSISGRGLVRPVTQSNQCNRQFGQSAGSQQRTLKPPAVAGQRCIPMPGSTGLRAPSKRFTAAEVDMQLAQCPPQPRRAGGEICQRPPSGLPRPGTRC</sequence>
<feature type="compositionally biased region" description="Low complexity" evidence="1">
    <location>
        <begin position="54"/>
        <end position="68"/>
    </location>
</feature>
<protein>
    <submittedName>
        <fullName evidence="2">Uncharacterized protein</fullName>
    </submittedName>
</protein>
<accession>A0A1B6EKL5</accession>
<dbReference type="AlphaFoldDB" id="A0A1B6EKL5"/>
<dbReference type="EMBL" id="GECZ01031295">
    <property type="protein sequence ID" value="JAS38474.1"/>
    <property type="molecule type" value="Transcribed_RNA"/>
</dbReference>
<gene>
    <name evidence="2" type="ORF">g.37845</name>
</gene>
<proteinExistence type="predicted"/>
<organism evidence="2">
    <name type="scientific">Cuerna arida</name>
    <dbReference type="NCBI Taxonomy" id="1464854"/>
    <lineage>
        <taxon>Eukaryota</taxon>
        <taxon>Metazoa</taxon>
        <taxon>Ecdysozoa</taxon>
        <taxon>Arthropoda</taxon>
        <taxon>Hexapoda</taxon>
        <taxon>Insecta</taxon>
        <taxon>Pterygota</taxon>
        <taxon>Neoptera</taxon>
        <taxon>Paraneoptera</taxon>
        <taxon>Hemiptera</taxon>
        <taxon>Auchenorrhyncha</taxon>
        <taxon>Membracoidea</taxon>
        <taxon>Cicadellidae</taxon>
        <taxon>Cicadellinae</taxon>
        <taxon>Proconiini</taxon>
        <taxon>Cuerna</taxon>
    </lineage>
</organism>
<evidence type="ECO:0000313" key="2">
    <source>
        <dbReference type="EMBL" id="JAS38474.1"/>
    </source>
</evidence>
<feature type="compositionally biased region" description="Polar residues" evidence="1">
    <location>
        <begin position="13"/>
        <end position="22"/>
    </location>
</feature>
<reference evidence="2" key="1">
    <citation type="submission" date="2015-11" db="EMBL/GenBank/DDBJ databases">
        <title>De novo transcriptome assembly of four potential Pierce s Disease insect vectors from Arizona vineyards.</title>
        <authorList>
            <person name="Tassone E.E."/>
        </authorList>
    </citation>
    <scope>NUCLEOTIDE SEQUENCE</scope>
</reference>
<name>A0A1B6EKL5_9HEMI</name>
<feature type="region of interest" description="Disordered" evidence="1">
    <location>
        <begin position="1"/>
        <end position="83"/>
    </location>
</feature>
<feature type="region of interest" description="Disordered" evidence="1">
    <location>
        <begin position="316"/>
        <end position="341"/>
    </location>
</feature>
<feature type="non-terminal residue" evidence="2">
    <location>
        <position position="1"/>
    </location>
</feature>